<evidence type="ECO:0000313" key="2">
    <source>
        <dbReference type="EMBL" id="QDU21866.1"/>
    </source>
</evidence>
<feature type="region of interest" description="Disordered" evidence="1">
    <location>
        <begin position="88"/>
        <end position="143"/>
    </location>
</feature>
<feature type="compositionally biased region" description="Low complexity" evidence="1">
    <location>
        <begin position="191"/>
        <end position="200"/>
    </location>
</feature>
<dbReference type="EMBL" id="CP036273">
    <property type="protein sequence ID" value="QDU21866.1"/>
    <property type="molecule type" value="Genomic_DNA"/>
</dbReference>
<accession>A0A517XWH9</accession>
<feature type="compositionally biased region" description="Basic and acidic residues" evidence="1">
    <location>
        <begin position="93"/>
        <end position="105"/>
    </location>
</feature>
<keyword evidence="3" id="KW-1185">Reference proteome</keyword>
<dbReference type="Proteomes" id="UP000319576">
    <property type="component" value="Chromosome"/>
</dbReference>
<dbReference type="KEGG" id="uli:ETAA1_38390"/>
<reference evidence="2 3" key="1">
    <citation type="submission" date="2019-02" db="EMBL/GenBank/DDBJ databases">
        <title>Deep-cultivation of Planctomycetes and their phenomic and genomic characterization uncovers novel biology.</title>
        <authorList>
            <person name="Wiegand S."/>
            <person name="Jogler M."/>
            <person name="Boedeker C."/>
            <person name="Pinto D."/>
            <person name="Vollmers J."/>
            <person name="Rivas-Marin E."/>
            <person name="Kohn T."/>
            <person name="Peeters S.H."/>
            <person name="Heuer A."/>
            <person name="Rast P."/>
            <person name="Oberbeckmann S."/>
            <person name="Bunk B."/>
            <person name="Jeske O."/>
            <person name="Meyerdierks A."/>
            <person name="Storesund J.E."/>
            <person name="Kallscheuer N."/>
            <person name="Luecker S."/>
            <person name="Lage O.M."/>
            <person name="Pohl T."/>
            <person name="Merkel B.J."/>
            <person name="Hornburger P."/>
            <person name="Mueller R.-W."/>
            <person name="Bruemmer F."/>
            <person name="Labrenz M."/>
            <person name="Spormann A.M."/>
            <person name="Op den Camp H."/>
            <person name="Overmann J."/>
            <person name="Amann R."/>
            <person name="Jetten M.S.M."/>
            <person name="Mascher T."/>
            <person name="Medema M.H."/>
            <person name="Devos D.P."/>
            <person name="Kaster A.-K."/>
            <person name="Ovreas L."/>
            <person name="Rohde M."/>
            <person name="Galperin M.Y."/>
            <person name="Jogler C."/>
        </authorList>
    </citation>
    <scope>NUCLEOTIDE SEQUENCE [LARGE SCALE GENOMIC DNA]</scope>
    <source>
        <strain evidence="2 3">ETA_A1</strain>
    </source>
</reference>
<proteinExistence type="predicted"/>
<evidence type="ECO:0000256" key="1">
    <source>
        <dbReference type="SAM" id="MobiDB-lite"/>
    </source>
</evidence>
<gene>
    <name evidence="2" type="ORF">ETAA1_38390</name>
</gene>
<organism evidence="2 3">
    <name type="scientific">Urbifossiella limnaea</name>
    <dbReference type="NCBI Taxonomy" id="2528023"/>
    <lineage>
        <taxon>Bacteria</taxon>
        <taxon>Pseudomonadati</taxon>
        <taxon>Planctomycetota</taxon>
        <taxon>Planctomycetia</taxon>
        <taxon>Gemmatales</taxon>
        <taxon>Gemmataceae</taxon>
        <taxon>Urbifossiella</taxon>
    </lineage>
</organism>
<name>A0A517XWH9_9BACT</name>
<evidence type="ECO:0000313" key="3">
    <source>
        <dbReference type="Proteomes" id="UP000319576"/>
    </source>
</evidence>
<sequence>MTGTTILAIDLGKYKCVSCTYDKVTAAAEFRTITTSRAEVERLIRTTGPAVVVVEACTLAGWVSDLCGELGVPVKVANTAAEAWKYKHTKRKTDRDDAHLDDTKRFRNGRQIGAYGHPQAVPVRRGRPPRGDHQAGAGGPPEAAGAVRVVHAPVQPVGAGRVRPAEPGEGPAEAGRRRARPDGPGPVLGHAPRQPAVAARPRARGGDGVTTASV</sequence>
<protein>
    <submittedName>
        <fullName evidence="2">Uncharacterized protein</fullName>
    </submittedName>
</protein>
<dbReference type="AlphaFoldDB" id="A0A517XWH9"/>
<feature type="region of interest" description="Disordered" evidence="1">
    <location>
        <begin position="155"/>
        <end position="214"/>
    </location>
</feature>